<evidence type="ECO:0000256" key="1">
    <source>
        <dbReference type="SAM" id="MobiDB-lite"/>
    </source>
</evidence>
<feature type="transmembrane region" description="Helical" evidence="2">
    <location>
        <begin position="175"/>
        <end position="194"/>
    </location>
</feature>
<feature type="transmembrane region" description="Helical" evidence="2">
    <location>
        <begin position="148"/>
        <end position="168"/>
    </location>
</feature>
<feature type="transmembrane region" description="Helical" evidence="2">
    <location>
        <begin position="227"/>
        <end position="247"/>
    </location>
</feature>
<dbReference type="Pfam" id="PF06912">
    <property type="entry name" value="DUF1275"/>
    <property type="match status" value="1"/>
</dbReference>
<dbReference type="Proteomes" id="UP001224775">
    <property type="component" value="Unassembled WGS sequence"/>
</dbReference>
<name>A0AAD8Y3Q5_9STRA</name>
<gene>
    <name evidence="3" type="ORF">QTG54_010233</name>
</gene>
<dbReference type="PANTHER" id="PTHR37314:SF4">
    <property type="entry name" value="UPF0700 TRANSMEMBRANE PROTEIN YOAK"/>
    <property type="match status" value="1"/>
</dbReference>
<keyword evidence="2" id="KW-0472">Membrane</keyword>
<organism evidence="3 4">
    <name type="scientific">Skeletonema marinoi</name>
    <dbReference type="NCBI Taxonomy" id="267567"/>
    <lineage>
        <taxon>Eukaryota</taxon>
        <taxon>Sar</taxon>
        <taxon>Stramenopiles</taxon>
        <taxon>Ochrophyta</taxon>
        <taxon>Bacillariophyta</taxon>
        <taxon>Coscinodiscophyceae</taxon>
        <taxon>Thalassiosirophycidae</taxon>
        <taxon>Thalassiosirales</taxon>
        <taxon>Skeletonemataceae</taxon>
        <taxon>Skeletonema</taxon>
        <taxon>Skeletonema marinoi-dohrnii complex</taxon>
    </lineage>
</organism>
<comment type="caution">
    <text evidence="3">The sequence shown here is derived from an EMBL/GenBank/DDBJ whole genome shotgun (WGS) entry which is preliminary data.</text>
</comment>
<reference evidence="3" key="1">
    <citation type="submission" date="2023-06" db="EMBL/GenBank/DDBJ databases">
        <title>Survivors Of The Sea: Transcriptome response of Skeletonema marinoi to long-term dormancy.</title>
        <authorList>
            <person name="Pinder M.I.M."/>
            <person name="Kourtchenko O."/>
            <person name="Robertson E.K."/>
            <person name="Larsson T."/>
            <person name="Maumus F."/>
            <person name="Osuna-Cruz C.M."/>
            <person name="Vancaester E."/>
            <person name="Stenow R."/>
            <person name="Vandepoele K."/>
            <person name="Ploug H."/>
            <person name="Bruchert V."/>
            <person name="Godhe A."/>
            <person name="Topel M."/>
        </authorList>
    </citation>
    <scope>NUCLEOTIDE SEQUENCE</scope>
    <source>
        <strain evidence="3">R05AC</strain>
    </source>
</reference>
<dbReference type="PANTHER" id="PTHR37314">
    <property type="entry name" value="SLR0142 PROTEIN"/>
    <property type="match status" value="1"/>
</dbReference>
<keyword evidence="4" id="KW-1185">Reference proteome</keyword>
<feature type="transmembrane region" description="Helical" evidence="2">
    <location>
        <begin position="254"/>
        <end position="272"/>
    </location>
</feature>
<evidence type="ECO:0000256" key="2">
    <source>
        <dbReference type="SAM" id="Phobius"/>
    </source>
</evidence>
<feature type="transmembrane region" description="Helical" evidence="2">
    <location>
        <begin position="116"/>
        <end position="136"/>
    </location>
</feature>
<keyword evidence="2" id="KW-1133">Transmembrane helix</keyword>
<evidence type="ECO:0000313" key="3">
    <source>
        <dbReference type="EMBL" id="KAK1738917.1"/>
    </source>
</evidence>
<evidence type="ECO:0000313" key="4">
    <source>
        <dbReference type="Proteomes" id="UP001224775"/>
    </source>
</evidence>
<accession>A0AAD8Y3Q5</accession>
<dbReference type="InterPro" id="IPR010699">
    <property type="entry name" value="DUF1275"/>
</dbReference>
<protein>
    <recommendedName>
        <fullName evidence="5">DUF1275 domain-containing protein</fullName>
    </recommendedName>
</protein>
<proteinExistence type="predicted"/>
<dbReference type="AlphaFoldDB" id="A0AAD8Y3Q5"/>
<evidence type="ECO:0008006" key="5">
    <source>
        <dbReference type="Google" id="ProtNLM"/>
    </source>
</evidence>
<feature type="region of interest" description="Disordered" evidence="1">
    <location>
        <begin position="1"/>
        <end position="51"/>
    </location>
</feature>
<feature type="transmembrane region" description="Helical" evidence="2">
    <location>
        <begin position="89"/>
        <end position="109"/>
    </location>
</feature>
<feature type="transmembrane region" description="Helical" evidence="2">
    <location>
        <begin position="57"/>
        <end position="83"/>
    </location>
</feature>
<dbReference type="EMBL" id="JATAAI010000019">
    <property type="protein sequence ID" value="KAK1738917.1"/>
    <property type="molecule type" value="Genomic_DNA"/>
</dbReference>
<keyword evidence="2" id="KW-0812">Transmembrane</keyword>
<sequence>MPMSTGEQTAAAAADNHDNVELACSSGGENDGKKTSPIDFSGPPPPKSMQEHTKHGYMFTVTVGLLMAFSAGYSNAVCLGGFLNVGADSATQSVAGVTGVYTNSAIFLVEPDYEQMSFMFGTIFSVMFGAFLAAIMNPYPIAFEISPRYGPTFLLGSLFMVVGATEAVHNDRREFFFTAIANGLMNGVSSMYSANLLRTSHLTGTTTDIGLFLGMALRGNRTNNWKLYILIGLAVFFWTGSVCGYVASQMKRQYSLIFNACFLFLLSVSVTIRTCILYHGCTKWTDALDHLDVVPKNQEADGTENDDRLSEDELEKIFDEIAALSEDGEVDQHLLLAYLASQDLKVKKNRKGLVGLLHHAFVTRGDGDWKLDKEEWKDLVHQSIIHQSMMNSAMLNQSMMTTHMTKESIRKSSKNLYSSIKNIDGASTSAVAGPEALRQLSIMQLGASLR</sequence>